<feature type="transmembrane region" description="Helical" evidence="5">
    <location>
        <begin position="207"/>
        <end position="227"/>
    </location>
</feature>
<name>A0A517ZYN0_9PLAN</name>
<proteinExistence type="predicted"/>
<dbReference type="Pfam" id="PF01566">
    <property type="entry name" value="Nramp"/>
    <property type="match status" value="1"/>
</dbReference>
<dbReference type="AlphaFoldDB" id="A0A517ZYN0"/>
<evidence type="ECO:0000256" key="4">
    <source>
        <dbReference type="ARBA" id="ARBA00023136"/>
    </source>
</evidence>
<feature type="transmembrane region" description="Helical" evidence="5">
    <location>
        <begin position="344"/>
        <end position="364"/>
    </location>
</feature>
<dbReference type="GO" id="GO:0034755">
    <property type="term" value="P:iron ion transmembrane transport"/>
    <property type="evidence" value="ECO:0007669"/>
    <property type="project" value="TreeGrafter"/>
</dbReference>
<sequence>MNQPAPKKHWLKLIGPGILVAATGVGAGDLATGAFTGSHLGVAILWAVIVGALLKYILNEGLARWQLATETTLLEGCVANFGRTVQAVFIVYLAIWSFLVGAALMSATGVTANAIWPLFADSDTTTGGLTAAAKGKIVYGILHSLVGVILIRLGGYRLFEKVMSVCIAVMFVTVLVTATLLTTEWWAVGRGLVWPTIPHLYDGGLSWTIALMGGVGGTVTVLCYGYWIREEDRRGIEYLKTCRIDLAVGYTMTALFGIGMVIIGSTIEVTGGGAGLIVTLADQLQGRLGTVGRWAFLIGAWGAVTSSLLGVWQSIPYLFADYAGMMHEKYGERERQPVETTARVYQWALVLIATIPMIGLWYGFKEMQKLYAIVGAAFLPMLAVVLLVLNGSARLIGKEHRNRPLTTGLLWLILLFFTASGGWAIYAAFTK</sequence>
<feature type="transmembrane region" description="Helical" evidence="5">
    <location>
        <begin position="294"/>
        <end position="323"/>
    </location>
</feature>
<dbReference type="GO" id="GO:0005384">
    <property type="term" value="F:manganese ion transmembrane transporter activity"/>
    <property type="evidence" value="ECO:0007669"/>
    <property type="project" value="TreeGrafter"/>
</dbReference>
<feature type="transmembrane region" description="Helical" evidence="5">
    <location>
        <begin position="247"/>
        <end position="267"/>
    </location>
</feature>
<keyword evidence="4 5" id="KW-0472">Membrane</keyword>
<dbReference type="PANTHER" id="PTHR11706">
    <property type="entry name" value="SOLUTE CARRIER PROTEIN FAMILY 11 MEMBER"/>
    <property type="match status" value="1"/>
</dbReference>
<dbReference type="NCBIfam" id="NF037982">
    <property type="entry name" value="Nramp_1"/>
    <property type="match status" value="1"/>
</dbReference>
<evidence type="ECO:0000256" key="2">
    <source>
        <dbReference type="ARBA" id="ARBA00022692"/>
    </source>
</evidence>
<feature type="transmembrane region" description="Helical" evidence="5">
    <location>
        <begin position="37"/>
        <end position="58"/>
    </location>
</feature>
<comment type="subcellular location">
    <subcellularLocation>
        <location evidence="1">Membrane</location>
        <topology evidence="1">Multi-pass membrane protein</topology>
    </subcellularLocation>
</comment>
<dbReference type="EMBL" id="CP036276">
    <property type="protein sequence ID" value="QDU47576.1"/>
    <property type="molecule type" value="Genomic_DNA"/>
</dbReference>
<evidence type="ECO:0000256" key="1">
    <source>
        <dbReference type="ARBA" id="ARBA00004141"/>
    </source>
</evidence>
<accession>A0A517ZYN0</accession>
<dbReference type="KEGG" id="sdyn:Mal52_61110"/>
<feature type="transmembrane region" description="Helical" evidence="5">
    <location>
        <begin position="136"/>
        <end position="153"/>
    </location>
</feature>
<evidence type="ECO:0000313" key="6">
    <source>
        <dbReference type="EMBL" id="QDU47576.1"/>
    </source>
</evidence>
<gene>
    <name evidence="6" type="ORF">Mal52_61110</name>
</gene>
<feature type="transmembrane region" description="Helical" evidence="5">
    <location>
        <begin position="370"/>
        <end position="389"/>
    </location>
</feature>
<keyword evidence="2 5" id="KW-0812">Transmembrane</keyword>
<dbReference type="RefSeq" id="WP_197534549.1">
    <property type="nucleotide sequence ID" value="NZ_CP036276.1"/>
</dbReference>
<feature type="transmembrane region" description="Helical" evidence="5">
    <location>
        <begin position="165"/>
        <end position="187"/>
    </location>
</feature>
<evidence type="ECO:0000256" key="3">
    <source>
        <dbReference type="ARBA" id="ARBA00022989"/>
    </source>
</evidence>
<reference evidence="6 7" key="1">
    <citation type="submission" date="2019-02" db="EMBL/GenBank/DDBJ databases">
        <title>Deep-cultivation of Planctomycetes and their phenomic and genomic characterization uncovers novel biology.</title>
        <authorList>
            <person name="Wiegand S."/>
            <person name="Jogler M."/>
            <person name="Boedeker C."/>
            <person name="Pinto D."/>
            <person name="Vollmers J."/>
            <person name="Rivas-Marin E."/>
            <person name="Kohn T."/>
            <person name="Peeters S.H."/>
            <person name="Heuer A."/>
            <person name="Rast P."/>
            <person name="Oberbeckmann S."/>
            <person name="Bunk B."/>
            <person name="Jeske O."/>
            <person name="Meyerdierks A."/>
            <person name="Storesund J.E."/>
            <person name="Kallscheuer N."/>
            <person name="Luecker S."/>
            <person name="Lage O.M."/>
            <person name="Pohl T."/>
            <person name="Merkel B.J."/>
            <person name="Hornburger P."/>
            <person name="Mueller R.-W."/>
            <person name="Bruemmer F."/>
            <person name="Labrenz M."/>
            <person name="Spormann A.M."/>
            <person name="Op den Camp H."/>
            <person name="Overmann J."/>
            <person name="Amann R."/>
            <person name="Jetten M.S.M."/>
            <person name="Mascher T."/>
            <person name="Medema M.H."/>
            <person name="Devos D.P."/>
            <person name="Kaster A.-K."/>
            <person name="Ovreas L."/>
            <person name="Rohde M."/>
            <person name="Galperin M.Y."/>
            <person name="Jogler C."/>
        </authorList>
    </citation>
    <scope>NUCLEOTIDE SEQUENCE [LARGE SCALE GENOMIC DNA]</scope>
    <source>
        <strain evidence="6 7">Mal52</strain>
    </source>
</reference>
<dbReference type="InterPro" id="IPR001046">
    <property type="entry name" value="NRAMP_fam"/>
</dbReference>
<organism evidence="6 7">
    <name type="scientific">Symmachiella dynata</name>
    <dbReference type="NCBI Taxonomy" id="2527995"/>
    <lineage>
        <taxon>Bacteria</taxon>
        <taxon>Pseudomonadati</taxon>
        <taxon>Planctomycetota</taxon>
        <taxon>Planctomycetia</taxon>
        <taxon>Planctomycetales</taxon>
        <taxon>Planctomycetaceae</taxon>
        <taxon>Symmachiella</taxon>
    </lineage>
</organism>
<dbReference type="Proteomes" id="UP000319383">
    <property type="component" value="Chromosome"/>
</dbReference>
<keyword evidence="7" id="KW-1185">Reference proteome</keyword>
<dbReference type="GO" id="GO:0015086">
    <property type="term" value="F:cadmium ion transmembrane transporter activity"/>
    <property type="evidence" value="ECO:0007669"/>
    <property type="project" value="TreeGrafter"/>
</dbReference>
<feature type="transmembrane region" description="Helical" evidence="5">
    <location>
        <begin position="89"/>
        <end position="116"/>
    </location>
</feature>
<evidence type="ECO:0000313" key="7">
    <source>
        <dbReference type="Proteomes" id="UP000319383"/>
    </source>
</evidence>
<keyword evidence="3 5" id="KW-1133">Transmembrane helix</keyword>
<feature type="transmembrane region" description="Helical" evidence="5">
    <location>
        <begin position="409"/>
        <end position="429"/>
    </location>
</feature>
<protein>
    <submittedName>
        <fullName evidence="6">Manganese transport protein MntH</fullName>
    </submittedName>
</protein>
<dbReference type="GO" id="GO:0005886">
    <property type="term" value="C:plasma membrane"/>
    <property type="evidence" value="ECO:0007669"/>
    <property type="project" value="TreeGrafter"/>
</dbReference>
<dbReference type="PANTHER" id="PTHR11706:SF3">
    <property type="entry name" value="METAL ION TRANSPORT PROTEIN"/>
    <property type="match status" value="1"/>
</dbReference>
<evidence type="ECO:0000256" key="5">
    <source>
        <dbReference type="SAM" id="Phobius"/>
    </source>
</evidence>